<dbReference type="SUPFAM" id="SSF100950">
    <property type="entry name" value="NagB/RpiA/CoA transferase-like"/>
    <property type="match status" value="1"/>
</dbReference>
<organism evidence="7 8">
    <name type="scientific">Bifidobacterium moukalabense DSM 27321</name>
    <dbReference type="NCBI Taxonomy" id="1435051"/>
    <lineage>
        <taxon>Bacteria</taxon>
        <taxon>Bacillati</taxon>
        <taxon>Actinomycetota</taxon>
        <taxon>Actinomycetes</taxon>
        <taxon>Bifidobacteriales</taxon>
        <taxon>Bifidobacteriaceae</taxon>
        <taxon>Bifidobacterium</taxon>
    </lineage>
</organism>
<dbReference type="PANTHER" id="PTHR23407">
    <property type="entry name" value="ATPASE INHIBITOR/5-FORMYLTETRAHYDROFOLATE CYCLO-LIGASE"/>
    <property type="match status" value="1"/>
</dbReference>
<sequence length="214" mass="22997">MNTTETTEPSKTDERLRAAKRAMRHQAIAERQRTTPEERLEAGRSIARHARAAGLIHSFGTVAAFVSMGSEIAMAPLLQTLLDSQCRVLVPRLGSGMDIGWSELDNLEGLHGISHDDGSPNTRRPQEPDNPPNGPEALNDAGLIIVPAFAVDASGIRLGRGGGWYDRALGYKAVGARVVAVCWPWEATGAPVPYESHDVPVDAVLTPDGYTAIR</sequence>
<keyword evidence="5" id="KW-0460">Magnesium</keyword>
<protein>
    <recommendedName>
        <fullName evidence="5">5-formyltetrahydrofolate cyclo-ligase</fullName>
        <ecNumber evidence="5">6.3.3.2</ecNumber>
    </recommendedName>
</protein>
<dbReference type="Proteomes" id="UP000019155">
    <property type="component" value="Unassembled WGS sequence"/>
</dbReference>
<dbReference type="STRING" id="1435051.BMOU_1679"/>
<dbReference type="GO" id="GO:0035999">
    <property type="term" value="P:tetrahydrofolate interconversion"/>
    <property type="evidence" value="ECO:0007669"/>
    <property type="project" value="TreeGrafter"/>
</dbReference>
<dbReference type="GO" id="GO:0005524">
    <property type="term" value="F:ATP binding"/>
    <property type="evidence" value="ECO:0007669"/>
    <property type="project" value="UniProtKB-KW"/>
</dbReference>
<dbReference type="GO" id="GO:0009396">
    <property type="term" value="P:folic acid-containing compound biosynthetic process"/>
    <property type="evidence" value="ECO:0007669"/>
    <property type="project" value="TreeGrafter"/>
</dbReference>
<comment type="cofactor">
    <cofactor evidence="5">
        <name>Mg(2+)</name>
        <dbReference type="ChEBI" id="CHEBI:18420"/>
    </cofactor>
</comment>
<name>W4N714_9BIFI</name>
<dbReference type="PATRIC" id="fig|1435051.3.peg.1668"/>
<dbReference type="AlphaFoldDB" id="W4N714"/>
<feature type="binding site" evidence="4">
    <location>
        <begin position="20"/>
        <end position="24"/>
    </location>
    <ligand>
        <name>ATP</name>
        <dbReference type="ChEBI" id="CHEBI:30616"/>
    </ligand>
</feature>
<comment type="catalytic activity">
    <reaction evidence="5">
        <text>(6S)-5-formyl-5,6,7,8-tetrahydrofolate + ATP = (6R)-5,10-methenyltetrahydrofolate + ADP + phosphate</text>
        <dbReference type="Rhea" id="RHEA:10488"/>
        <dbReference type="ChEBI" id="CHEBI:30616"/>
        <dbReference type="ChEBI" id="CHEBI:43474"/>
        <dbReference type="ChEBI" id="CHEBI:57455"/>
        <dbReference type="ChEBI" id="CHEBI:57457"/>
        <dbReference type="ChEBI" id="CHEBI:456216"/>
        <dbReference type="EC" id="6.3.3.2"/>
    </reaction>
</comment>
<evidence type="ECO:0000256" key="3">
    <source>
        <dbReference type="ARBA" id="ARBA00022840"/>
    </source>
</evidence>
<dbReference type="GeneID" id="97501939"/>
<dbReference type="Gene3D" id="3.40.50.10420">
    <property type="entry name" value="NagB/RpiA/CoA transferase-like"/>
    <property type="match status" value="1"/>
</dbReference>
<dbReference type="EMBL" id="AZMV01000007">
    <property type="protein sequence ID" value="ETY70819.1"/>
    <property type="molecule type" value="Genomic_DNA"/>
</dbReference>
<dbReference type="RefSeq" id="WP_034876663.1">
    <property type="nucleotide sequence ID" value="NZ_AZMV01000007.1"/>
</dbReference>
<accession>W4N714</accession>
<keyword evidence="8" id="KW-1185">Reference proteome</keyword>
<dbReference type="EC" id="6.3.3.2" evidence="5"/>
<dbReference type="Pfam" id="PF01812">
    <property type="entry name" value="5-FTHF_cyc-lig"/>
    <property type="match status" value="1"/>
</dbReference>
<dbReference type="GO" id="GO:0046872">
    <property type="term" value="F:metal ion binding"/>
    <property type="evidence" value="ECO:0007669"/>
    <property type="project" value="UniProtKB-KW"/>
</dbReference>
<evidence type="ECO:0000256" key="2">
    <source>
        <dbReference type="ARBA" id="ARBA00022741"/>
    </source>
</evidence>
<evidence type="ECO:0000256" key="6">
    <source>
        <dbReference type="SAM" id="MobiDB-lite"/>
    </source>
</evidence>
<evidence type="ECO:0000313" key="8">
    <source>
        <dbReference type="Proteomes" id="UP000019155"/>
    </source>
</evidence>
<feature type="binding site" evidence="4">
    <location>
        <begin position="157"/>
        <end position="165"/>
    </location>
    <ligand>
        <name>ATP</name>
        <dbReference type="ChEBI" id="CHEBI:30616"/>
    </ligand>
</feature>
<dbReference type="PIRSF" id="PIRSF006806">
    <property type="entry name" value="FTHF_cligase"/>
    <property type="match status" value="1"/>
</dbReference>
<evidence type="ECO:0000256" key="4">
    <source>
        <dbReference type="PIRSR" id="PIRSR006806-1"/>
    </source>
</evidence>
<comment type="caution">
    <text evidence="7">The sequence shown here is derived from an EMBL/GenBank/DDBJ whole genome shotgun (WGS) entry which is preliminary data.</text>
</comment>
<keyword evidence="3 4" id="KW-0067">ATP-binding</keyword>
<comment type="similarity">
    <text evidence="1 5">Belongs to the 5-formyltetrahydrofolate cyclo-ligase family.</text>
</comment>
<evidence type="ECO:0000256" key="5">
    <source>
        <dbReference type="RuleBase" id="RU361279"/>
    </source>
</evidence>
<feature type="region of interest" description="Disordered" evidence="6">
    <location>
        <begin position="110"/>
        <end position="137"/>
    </location>
</feature>
<dbReference type="eggNOG" id="COG0212">
    <property type="taxonomic scope" value="Bacteria"/>
</dbReference>
<keyword evidence="2 4" id="KW-0547">Nucleotide-binding</keyword>
<keyword evidence="7" id="KW-0436">Ligase</keyword>
<feature type="binding site" evidence="4">
    <location>
        <position position="66"/>
    </location>
    <ligand>
        <name>substrate</name>
    </ligand>
</feature>
<feature type="binding site" evidence="4">
    <location>
        <position position="71"/>
    </location>
    <ligand>
        <name>substrate</name>
    </ligand>
</feature>
<gene>
    <name evidence="7" type="ORF">BMOU_1679</name>
</gene>
<dbReference type="PANTHER" id="PTHR23407:SF1">
    <property type="entry name" value="5-FORMYLTETRAHYDROFOLATE CYCLO-LIGASE"/>
    <property type="match status" value="1"/>
</dbReference>
<reference evidence="7 8" key="1">
    <citation type="journal article" date="2014" name="Genome Announc.">
        <title>The Genome Sequence of Bifidobacterium moukalabense DSM 27321 Highlights the Close Phylogenetic Relatedness with the Bifidobacterium dentium Taxon.</title>
        <authorList>
            <person name="Lugli G.A."/>
            <person name="Duranti S."/>
            <person name="Milani C."/>
            <person name="Turroni F."/>
            <person name="Viappiani A."/>
            <person name="Mangifesta M."/>
            <person name="van Sinderen D."/>
            <person name="Ventura M."/>
        </authorList>
    </citation>
    <scope>NUCLEOTIDE SEQUENCE [LARGE SCALE GENOMIC DNA]</scope>
    <source>
        <strain evidence="7 8">DSM 27321</strain>
    </source>
</reference>
<proteinExistence type="inferred from homology"/>
<dbReference type="NCBIfam" id="TIGR02727">
    <property type="entry name" value="MTHFS_bact"/>
    <property type="match status" value="1"/>
</dbReference>
<dbReference type="GO" id="GO:0030272">
    <property type="term" value="F:5-formyltetrahydrofolate cyclo-ligase activity"/>
    <property type="evidence" value="ECO:0007669"/>
    <property type="project" value="UniProtKB-EC"/>
</dbReference>
<dbReference type="InterPro" id="IPR037171">
    <property type="entry name" value="NagB/RpiA_transferase-like"/>
</dbReference>
<dbReference type="OrthoDB" id="3242798at2"/>
<dbReference type="InterPro" id="IPR002698">
    <property type="entry name" value="FTHF_cligase"/>
</dbReference>
<keyword evidence="5" id="KW-0479">Metal-binding</keyword>
<evidence type="ECO:0000256" key="1">
    <source>
        <dbReference type="ARBA" id="ARBA00010638"/>
    </source>
</evidence>
<dbReference type="InterPro" id="IPR024185">
    <property type="entry name" value="FTHF_cligase-like_sf"/>
</dbReference>
<evidence type="ECO:0000313" key="7">
    <source>
        <dbReference type="EMBL" id="ETY70819.1"/>
    </source>
</evidence>